<dbReference type="AlphaFoldDB" id="E3N783"/>
<protein>
    <recommendedName>
        <fullName evidence="1">F-box domain-containing protein</fullName>
    </recommendedName>
</protein>
<dbReference type="HOGENOM" id="CLU_040220_3_0_1"/>
<dbReference type="InParanoid" id="E3N783"/>
<dbReference type="PANTHER" id="PTHR21503">
    <property type="entry name" value="F-BOX-CONTAINING HYPOTHETICAL PROTEIN C.ELEGANS"/>
    <property type="match status" value="1"/>
</dbReference>
<evidence type="ECO:0000313" key="2">
    <source>
        <dbReference type="EMBL" id="EFO88443.1"/>
    </source>
</evidence>
<evidence type="ECO:0000313" key="3">
    <source>
        <dbReference type="Proteomes" id="UP000008281"/>
    </source>
</evidence>
<evidence type="ECO:0000259" key="1">
    <source>
        <dbReference type="PROSITE" id="PS50181"/>
    </source>
</evidence>
<dbReference type="EMBL" id="DS268546">
    <property type="protein sequence ID" value="EFO88443.1"/>
    <property type="molecule type" value="Genomic_DNA"/>
</dbReference>
<dbReference type="Pfam" id="PF00646">
    <property type="entry name" value="F-box"/>
    <property type="match status" value="1"/>
</dbReference>
<feature type="domain" description="F-box" evidence="1">
    <location>
        <begin position="1"/>
        <end position="48"/>
    </location>
</feature>
<keyword evidence="3" id="KW-1185">Reference proteome</keyword>
<organism evidence="3">
    <name type="scientific">Caenorhabditis remanei</name>
    <name type="common">Caenorhabditis vulgaris</name>
    <dbReference type="NCBI Taxonomy" id="31234"/>
    <lineage>
        <taxon>Eukaryota</taxon>
        <taxon>Metazoa</taxon>
        <taxon>Ecdysozoa</taxon>
        <taxon>Nematoda</taxon>
        <taxon>Chromadorea</taxon>
        <taxon>Rhabditida</taxon>
        <taxon>Rhabditina</taxon>
        <taxon>Rhabditomorpha</taxon>
        <taxon>Rhabditoidea</taxon>
        <taxon>Rhabditidae</taxon>
        <taxon>Peloderinae</taxon>
        <taxon>Caenorhabditis</taxon>
    </lineage>
</organism>
<gene>
    <name evidence="2" type="ORF">CRE_10576</name>
</gene>
<reference evidence="2" key="1">
    <citation type="submission" date="2007-07" db="EMBL/GenBank/DDBJ databases">
        <title>PCAP assembly of the Caenorhabditis remanei genome.</title>
        <authorList>
            <consortium name="The Caenorhabditis remanei Sequencing Consortium"/>
            <person name="Wilson R.K."/>
        </authorList>
    </citation>
    <scope>NUCLEOTIDE SEQUENCE [LARGE SCALE GENOMIC DNA]</scope>
    <source>
        <strain evidence="2">PB4641</strain>
    </source>
</reference>
<accession>E3N783</accession>
<dbReference type="PANTHER" id="PTHR21503:SF8">
    <property type="entry name" value="F-BOX ASSOCIATED DOMAIN-CONTAINING PROTEIN-RELATED"/>
    <property type="match status" value="1"/>
</dbReference>
<proteinExistence type="predicted"/>
<dbReference type="InterPro" id="IPR001810">
    <property type="entry name" value="F-box_dom"/>
</dbReference>
<name>E3N783_CAERE</name>
<dbReference type="Proteomes" id="UP000008281">
    <property type="component" value="Unassembled WGS sequence"/>
</dbReference>
<dbReference type="PROSITE" id="PS50181">
    <property type="entry name" value="FBOX"/>
    <property type="match status" value="1"/>
</dbReference>
<sequence length="355" mass="41086">MKFLTFPTLILKDIFENLTLEQLLILSLCSKRTTYAIQAIQSRQLKKVEYIFYKLTSEDQIIVRSNWETFNVKLSTVSLKDNNIIPTELFGMKREVECCSPPSKLAPRYIYIKKDREMIMEKIHDYFYQIFGSTVYYQLESYADGFTPRLKNINCSDIILPNGTSLFDLKTFFNSSPNQEYVRIRGDLNGKLTKNSALFTTEYLDINSSKTHGDDILLAFKGISIRFQDTMFHASTIIWFLNAWKSGKGFHNLKFVSIASIPGRCLDKNKLAENVGIKSLGSPDDTFEVKWIERTNGAVDGNRNWRDRSFNPNQYLIRDNDGEVAFIRVTMFSFDFAVWSALGNPEVIDYIDMYN</sequence>